<proteinExistence type="predicted"/>
<dbReference type="EMBL" id="JBHSKX010000002">
    <property type="protein sequence ID" value="MFC5367253.1"/>
    <property type="molecule type" value="Genomic_DNA"/>
</dbReference>
<dbReference type="AlphaFoldDB" id="A0ABD5RBA8"/>
<reference evidence="1 2" key="1">
    <citation type="journal article" date="2019" name="Int. J. Syst. Evol. Microbiol.">
        <title>The Global Catalogue of Microorganisms (GCM) 10K type strain sequencing project: providing services to taxonomists for standard genome sequencing and annotation.</title>
        <authorList>
            <consortium name="The Broad Institute Genomics Platform"/>
            <consortium name="The Broad Institute Genome Sequencing Center for Infectious Disease"/>
            <person name="Wu L."/>
            <person name="Ma J."/>
        </authorList>
    </citation>
    <scope>NUCLEOTIDE SEQUENCE [LARGE SCALE GENOMIC DNA]</scope>
    <source>
        <strain evidence="1 2">CGMCC 1.12237</strain>
    </source>
</reference>
<dbReference type="RefSeq" id="WP_227229515.1">
    <property type="nucleotide sequence ID" value="NZ_JAJCVJ010000002.1"/>
</dbReference>
<organism evidence="1 2">
    <name type="scientific">Salinirubrum litoreum</name>
    <dbReference type="NCBI Taxonomy" id="1126234"/>
    <lineage>
        <taxon>Archaea</taxon>
        <taxon>Methanobacteriati</taxon>
        <taxon>Methanobacteriota</taxon>
        <taxon>Stenosarchaea group</taxon>
        <taxon>Halobacteria</taxon>
        <taxon>Halobacteriales</taxon>
        <taxon>Haloferacaceae</taxon>
        <taxon>Salinirubrum</taxon>
    </lineage>
</organism>
<evidence type="ECO:0000313" key="1">
    <source>
        <dbReference type="EMBL" id="MFC5367253.1"/>
    </source>
</evidence>
<dbReference type="Proteomes" id="UP001596201">
    <property type="component" value="Unassembled WGS sequence"/>
</dbReference>
<accession>A0ABD5RBA8</accession>
<sequence length="48" mass="4985">MIDPSVASNSVMTTTVWLRTSCISERSSSTFVDSGAWSVGGTTAETGN</sequence>
<protein>
    <submittedName>
        <fullName evidence="1">Uncharacterized protein</fullName>
    </submittedName>
</protein>
<keyword evidence="2" id="KW-1185">Reference proteome</keyword>
<name>A0ABD5RBA8_9EURY</name>
<gene>
    <name evidence="1" type="ORF">ACFPJ5_09895</name>
</gene>
<comment type="caution">
    <text evidence="1">The sequence shown here is derived from an EMBL/GenBank/DDBJ whole genome shotgun (WGS) entry which is preliminary data.</text>
</comment>
<evidence type="ECO:0000313" key="2">
    <source>
        <dbReference type="Proteomes" id="UP001596201"/>
    </source>
</evidence>